<evidence type="ECO:0000259" key="1">
    <source>
        <dbReference type="Pfam" id="PF25250"/>
    </source>
</evidence>
<evidence type="ECO:0000313" key="2">
    <source>
        <dbReference type="EMBL" id="KOA20179.1"/>
    </source>
</evidence>
<sequence length="273" mass="31724">MRKCSVNYENQEQALKAILLIKIIYELYNYYRNYTVFSTIEQKKMNNNKNCSINKEIKDNNSHVEETFFDKVTPKITVQEDSNENTIIVNIPVVIAEKRISIPIEEAIDFNENITEILRTKSDVCITDSKFIPIDIAKKSTNKIEGELLLEGKLISTLEYNSFEDLNNNAYKGYIKTLKLFFPFKFNTIIHCYCPEKRFSNDKYNKNISCYINEANIFTTDNILDMDSNSSNSNCNIFKKINRKNIINLLITVTQIYPIVVSNNFTSKKPSSM</sequence>
<dbReference type="Proteomes" id="UP000037043">
    <property type="component" value="Unassembled WGS sequence"/>
</dbReference>
<gene>
    <name evidence="2" type="ORF">CLHOM_13780</name>
</gene>
<dbReference type="RefSeq" id="WP_052220947.1">
    <property type="nucleotide sequence ID" value="NZ_LHUR01000018.1"/>
</dbReference>
<dbReference type="InterPro" id="IPR057174">
    <property type="entry name" value="DUF7852"/>
</dbReference>
<name>A0A0L6ZB28_9CLOT</name>
<dbReference type="EMBL" id="LHUR01000018">
    <property type="protein sequence ID" value="KOA20179.1"/>
    <property type="molecule type" value="Genomic_DNA"/>
</dbReference>
<reference evidence="3" key="1">
    <citation type="submission" date="2015-08" db="EMBL/GenBank/DDBJ databases">
        <title>Genome sequence of the strict anaerobe Clostridium homopropionicum LuHBu1 (DSM 5847T).</title>
        <authorList>
            <person name="Poehlein A."/>
            <person name="Beck M."/>
            <person name="Schiel-Bengelsdorf B."/>
            <person name="Bengelsdorf F.R."/>
            <person name="Daniel R."/>
            <person name="Duerre P."/>
        </authorList>
    </citation>
    <scope>NUCLEOTIDE SEQUENCE [LARGE SCALE GENOMIC DNA]</scope>
    <source>
        <strain evidence="3">DSM 5847</strain>
    </source>
</reference>
<dbReference type="PATRIC" id="fig|1121318.3.peg.1388"/>
<evidence type="ECO:0000313" key="3">
    <source>
        <dbReference type="Proteomes" id="UP000037043"/>
    </source>
</evidence>
<accession>A0A0L6ZB28</accession>
<keyword evidence="3" id="KW-1185">Reference proteome</keyword>
<proteinExistence type="predicted"/>
<dbReference type="Pfam" id="PF25250">
    <property type="entry name" value="DUF7852"/>
    <property type="match status" value="1"/>
</dbReference>
<protein>
    <recommendedName>
        <fullName evidence="1">DUF7852 domain-containing protein</fullName>
    </recommendedName>
</protein>
<dbReference type="STRING" id="36844.SAMN04488501_11197"/>
<organism evidence="2 3">
    <name type="scientific">Clostridium homopropionicum DSM 5847</name>
    <dbReference type="NCBI Taxonomy" id="1121318"/>
    <lineage>
        <taxon>Bacteria</taxon>
        <taxon>Bacillati</taxon>
        <taxon>Bacillota</taxon>
        <taxon>Clostridia</taxon>
        <taxon>Eubacteriales</taxon>
        <taxon>Clostridiaceae</taxon>
        <taxon>Clostridium</taxon>
    </lineage>
</organism>
<dbReference type="AlphaFoldDB" id="A0A0L6ZB28"/>
<comment type="caution">
    <text evidence="2">The sequence shown here is derived from an EMBL/GenBank/DDBJ whole genome shotgun (WGS) entry which is preliminary data.</text>
</comment>
<feature type="domain" description="DUF7852" evidence="1">
    <location>
        <begin position="36"/>
        <end position="170"/>
    </location>
</feature>